<organism evidence="2 3">
    <name type="scientific">Acanthaster planci</name>
    <name type="common">Crown-of-thorns starfish</name>
    <dbReference type="NCBI Taxonomy" id="133434"/>
    <lineage>
        <taxon>Eukaryota</taxon>
        <taxon>Metazoa</taxon>
        <taxon>Echinodermata</taxon>
        <taxon>Eleutherozoa</taxon>
        <taxon>Asterozoa</taxon>
        <taxon>Asteroidea</taxon>
        <taxon>Valvatacea</taxon>
        <taxon>Valvatida</taxon>
        <taxon>Acanthasteridae</taxon>
        <taxon>Acanthaster</taxon>
    </lineage>
</organism>
<evidence type="ECO:0000313" key="2">
    <source>
        <dbReference type="Proteomes" id="UP000694845"/>
    </source>
</evidence>
<dbReference type="GeneID" id="110977297"/>
<dbReference type="KEGG" id="aplc:110977297"/>
<dbReference type="AlphaFoldDB" id="A0A8B7Y3T0"/>
<evidence type="ECO:0000313" key="3">
    <source>
        <dbReference type="RefSeq" id="XP_022086975.1"/>
    </source>
</evidence>
<feature type="compositionally biased region" description="Polar residues" evidence="1">
    <location>
        <begin position="275"/>
        <end position="295"/>
    </location>
</feature>
<dbReference type="Pfam" id="PF16021">
    <property type="entry name" value="PDCD7"/>
    <property type="match status" value="1"/>
</dbReference>
<gene>
    <name evidence="3" type="primary">LOC110977297</name>
</gene>
<evidence type="ECO:0000256" key="1">
    <source>
        <dbReference type="SAM" id="MobiDB-lite"/>
    </source>
</evidence>
<sequence length="634" mass="73419">MMNTPTNAPMAIPQDQGPPLLGQPVLGGNGPHPSPIQPFWQTLPPGMPGMGSQEQQGRTQQSENHRGPQNHPGVPRNPVSPDNLNMLGRADACLHLKISDETERSKLQPFSNIVHTSINSNTVPISDERQSSSMCHLSNRERMAETKSRRHHSQMVAPGHQFPGSHFPSDGPFSHVQHFQQHQEPHPSGQRQPAQHSSELFHSGLPPFEPHPHQPVPRPFEMPGGFSVPPPTQPFHPPEQHQDHNRPDSSLPRPHPVGQHPTGPHPLGHRFPAMPQQQLPQEAITSNPFSIQELNQPAVPSHHPPQSREGLEPYSQHQAPMPEKSQREKDEDWLKTWLRKHKIDQSEKAKDKKFKPISLGEGRQLVKDLLLALRQLNEQKDMMSRHINKDESSWQYECRRANRTKERVEALKAKVFSKEVTDQLDNKMKKTRRKRARLKRQRLEKYQAEQDVEARRKEMHLKIDSELAKRLQAEQEKKREVELQEEVDKTLYEVRKKKQEVSQALELIKGLRKLRQLRKDAAQAKGIYTPRESDVNFDETLKPLEELMGKQSVLYQEEERVMQVMLEEEHEEYKEQEKRRQKKWLEEKAIKEMQAKMKLLFGKDESLRPDDPLFPFQQFYQQAENNVQALIDIR</sequence>
<dbReference type="OrthoDB" id="2289628at2759"/>
<keyword evidence="2" id="KW-1185">Reference proteome</keyword>
<protein>
    <submittedName>
        <fullName evidence="3">Programmed cell death protein 7-like isoform X1</fullName>
    </submittedName>
</protein>
<dbReference type="GO" id="GO:0005689">
    <property type="term" value="C:U12-type spliceosomal complex"/>
    <property type="evidence" value="ECO:0007669"/>
    <property type="project" value="TreeGrafter"/>
</dbReference>
<reference evidence="3" key="1">
    <citation type="submission" date="2025-08" db="UniProtKB">
        <authorList>
            <consortium name="RefSeq"/>
        </authorList>
    </citation>
    <scope>IDENTIFICATION</scope>
</reference>
<dbReference type="Proteomes" id="UP000694845">
    <property type="component" value="Unplaced"/>
</dbReference>
<feature type="compositionally biased region" description="Polar residues" evidence="1">
    <location>
        <begin position="189"/>
        <end position="200"/>
    </location>
</feature>
<dbReference type="RefSeq" id="XP_022086975.1">
    <property type="nucleotide sequence ID" value="XM_022231283.1"/>
</dbReference>
<dbReference type="OMA" id="WDMYLVP"/>
<feature type="compositionally biased region" description="Pro residues" evidence="1">
    <location>
        <begin position="207"/>
        <end position="220"/>
    </location>
</feature>
<feature type="compositionally biased region" description="Polar residues" evidence="1">
    <location>
        <begin position="52"/>
        <end position="62"/>
    </location>
</feature>
<dbReference type="PANTHER" id="PTHR48190">
    <property type="entry name" value="PROGRAMMED CELL DEATH PROTEIN 7"/>
    <property type="match status" value="1"/>
</dbReference>
<dbReference type="InterPro" id="IPR031974">
    <property type="entry name" value="PDCD7"/>
</dbReference>
<feature type="compositionally biased region" description="Basic and acidic residues" evidence="1">
    <location>
        <begin position="138"/>
        <end position="147"/>
    </location>
</feature>
<proteinExistence type="predicted"/>
<dbReference type="PANTHER" id="PTHR48190:SF2">
    <property type="entry name" value="PROGRAMMED CELL DEATH PROTEIN 7"/>
    <property type="match status" value="1"/>
</dbReference>
<feature type="region of interest" description="Disordered" evidence="1">
    <location>
        <begin position="122"/>
        <end position="332"/>
    </location>
</feature>
<feature type="compositionally biased region" description="Basic and acidic residues" evidence="1">
    <location>
        <begin position="238"/>
        <end position="247"/>
    </location>
</feature>
<feature type="compositionally biased region" description="Low complexity" evidence="1">
    <location>
        <begin position="13"/>
        <end position="24"/>
    </location>
</feature>
<dbReference type="InterPro" id="IPR052831">
    <property type="entry name" value="Apoptosis_promoter"/>
</dbReference>
<feature type="compositionally biased region" description="Pro residues" evidence="1">
    <location>
        <begin position="228"/>
        <end position="237"/>
    </location>
</feature>
<accession>A0A8B7Y3T0</accession>
<feature type="region of interest" description="Disordered" evidence="1">
    <location>
        <begin position="1"/>
        <end position="79"/>
    </location>
</feature>
<name>A0A8B7Y3T0_ACAPL</name>